<name>A0AAJ1EJ49_9BACT</name>
<keyword evidence="1" id="KW-1133">Transmembrane helix</keyword>
<dbReference type="Pfam" id="PF00535">
    <property type="entry name" value="Glycos_transf_2"/>
    <property type="match status" value="1"/>
</dbReference>
<dbReference type="InterPro" id="IPR050834">
    <property type="entry name" value="Glycosyltransf_2"/>
</dbReference>
<dbReference type="PANTHER" id="PTHR43685:SF2">
    <property type="entry name" value="GLYCOSYLTRANSFERASE 2-LIKE DOMAIN-CONTAINING PROTEIN"/>
    <property type="match status" value="1"/>
</dbReference>
<keyword evidence="1" id="KW-0472">Membrane</keyword>
<dbReference type="CDD" id="cd00761">
    <property type="entry name" value="Glyco_tranf_GTA_type"/>
    <property type="match status" value="1"/>
</dbReference>
<gene>
    <name evidence="3" type="ORF">K8G79_05095</name>
</gene>
<feature type="transmembrane region" description="Helical" evidence="1">
    <location>
        <begin position="299"/>
        <end position="319"/>
    </location>
</feature>
<evidence type="ECO:0000259" key="2">
    <source>
        <dbReference type="Pfam" id="PF00535"/>
    </source>
</evidence>
<dbReference type="SUPFAM" id="SSF53448">
    <property type="entry name" value="Nucleotide-diphospho-sugar transferases"/>
    <property type="match status" value="1"/>
</dbReference>
<dbReference type="Gene3D" id="3.90.550.10">
    <property type="entry name" value="Spore Coat Polysaccharide Biosynthesis Protein SpsA, Chain A"/>
    <property type="match status" value="1"/>
</dbReference>
<proteinExistence type="predicted"/>
<comment type="caution">
    <text evidence="3">The sequence shown here is derived from an EMBL/GenBank/DDBJ whole genome shotgun (WGS) entry which is preliminary data.</text>
</comment>
<dbReference type="InterPro" id="IPR029044">
    <property type="entry name" value="Nucleotide-diphossugar_trans"/>
</dbReference>
<accession>A0AAJ1EJ49</accession>
<evidence type="ECO:0000313" key="3">
    <source>
        <dbReference type="EMBL" id="MBZ0159495.1"/>
    </source>
</evidence>
<dbReference type="Proteomes" id="UP001197609">
    <property type="component" value="Unassembled WGS sequence"/>
</dbReference>
<sequence length="343" mass="39255">MQDCLAPSSPQVSVVIPTYNRAGTLGRAITSVLNQTFPDLECIVVDDGSTDQTVALVEGFQDPRLRLLRLPVNKGGSHARNVGIQAARGELLAFLDSDDEWLPQMLERLVVRLRECGDPMATVAYCRCEVRDALTMRMWRQPRMVYGGDVFRYLLGGWHPTTLSVFLVKRTSMLEIGGFDESLPSVQDYSIWLMLAEASQHFVAMDEALVIKHEYGDDQMSDNPIGRVRAWEILDRRWGPVIQRHLGWVGYFRWKRKRWRSVQLAHFRRIKVAVAHGRRIEAWRNWVGMCRVFPYSYSMRYVCGAFLMIVLGFRGYYLLVHAVEVVRDSIRDRLGVADSLAGS</sequence>
<evidence type="ECO:0000313" key="4">
    <source>
        <dbReference type="Proteomes" id="UP001197609"/>
    </source>
</evidence>
<dbReference type="PANTHER" id="PTHR43685">
    <property type="entry name" value="GLYCOSYLTRANSFERASE"/>
    <property type="match status" value="1"/>
</dbReference>
<keyword evidence="1" id="KW-0812">Transmembrane</keyword>
<organism evidence="3 4">
    <name type="scientific">Candidatus Methylomirabilis tolerans</name>
    <dbReference type="NCBI Taxonomy" id="3123416"/>
    <lineage>
        <taxon>Bacteria</taxon>
        <taxon>Candidatus Methylomirabilota</taxon>
        <taxon>Candidatus Methylomirabilia</taxon>
        <taxon>Candidatus Methylomirabilales</taxon>
        <taxon>Candidatus Methylomirabilaceae</taxon>
        <taxon>Candidatus Methylomirabilis</taxon>
    </lineage>
</organism>
<evidence type="ECO:0000256" key="1">
    <source>
        <dbReference type="SAM" id="Phobius"/>
    </source>
</evidence>
<dbReference type="InterPro" id="IPR001173">
    <property type="entry name" value="Glyco_trans_2-like"/>
</dbReference>
<dbReference type="EMBL" id="JAIOIU010000059">
    <property type="protein sequence ID" value="MBZ0159495.1"/>
    <property type="molecule type" value="Genomic_DNA"/>
</dbReference>
<feature type="domain" description="Glycosyltransferase 2-like" evidence="2">
    <location>
        <begin position="13"/>
        <end position="141"/>
    </location>
</feature>
<protein>
    <submittedName>
        <fullName evidence="3">Glycosyltransferase family 2 protein</fullName>
    </submittedName>
</protein>
<reference evidence="3 4" key="1">
    <citation type="journal article" date="2021" name="bioRxiv">
        <title>Unraveling nitrogen, sulfur and carbon metabolic pathways and microbial community transcriptional responses to substrate deprivation and toxicity stresses in a bioreactor mimicking anoxic brackish coastal sediment conditions.</title>
        <authorList>
            <person name="Martins P.D."/>
            <person name="Echeveste M.J."/>
            <person name="Arshad A."/>
            <person name="Kurth J."/>
            <person name="Ouboter H."/>
            <person name="Jetten M.S.M."/>
            <person name="Welte C.U."/>
        </authorList>
    </citation>
    <scope>NUCLEOTIDE SEQUENCE [LARGE SCALE GENOMIC DNA]</scope>
    <source>
        <strain evidence="3">MAG_38</strain>
    </source>
</reference>
<dbReference type="AlphaFoldDB" id="A0AAJ1EJ49"/>